<dbReference type="GO" id="GO:0007166">
    <property type="term" value="P:cell surface receptor signaling pathway"/>
    <property type="evidence" value="ECO:0007669"/>
    <property type="project" value="InterPro"/>
</dbReference>
<dbReference type="GO" id="GO:0016020">
    <property type="term" value="C:membrane"/>
    <property type="evidence" value="ECO:0007669"/>
    <property type="project" value="UniProtKB-SubCell"/>
</dbReference>
<evidence type="ECO:0000256" key="3">
    <source>
        <dbReference type="ARBA" id="ARBA00022989"/>
    </source>
</evidence>
<dbReference type="PROSITE" id="PS50261">
    <property type="entry name" value="G_PROTEIN_RECEP_F2_4"/>
    <property type="match status" value="1"/>
</dbReference>
<dbReference type="Pfam" id="PF00002">
    <property type="entry name" value="7tm_2"/>
    <property type="match status" value="1"/>
</dbReference>
<proteinExistence type="predicted"/>
<dbReference type="InterPro" id="IPR052808">
    <property type="entry name" value="GPCR_Mth-like"/>
</dbReference>
<evidence type="ECO:0000256" key="1">
    <source>
        <dbReference type="ARBA" id="ARBA00004141"/>
    </source>
</evidence>
<feature type="transmembrane region" description="Helical" evidence="6">
    <location>
        <begin position="134"/>
        <end position="152"/>
    </location>
</feature>
<dbReference type="InterPro" id="IPR000832">
    <property type="entry name" value="GPCR_2_secretin-like"/>
</dbReference>
<dbReference type="CDD" id="cd15039">
    <property type="entry name" value="7tmB3_Methuselah-like"/>
    <property type="match status" value="1"/>
</dbReference>
<dbReference type="EMBL" id="GFTR01003928">
    <property type="protein sequence ID" value="JAW12498.1"/>
    <property type="molecule type" value="Transcribed_RNA"/>
</dbReference>
<feature type="domain" description="G-protein coupled receptors family 2 profile 2" evidence="7">
    <location>
        <begin position="1"/>
        <end position="188"/>
    </location>
</feature>
<keyword evidence="8" id="KW-0675">Receptor</keyword>
<evidence type="ECO:0000256" key="6">
    <source>
        <dbReference type="SAM" id="Phobius"/>
    </source>
</evidence>
<protein>
    <submittedName>
        <fullName evidence="8">Putative g-protein coupled receptor mth-like 1</fullName>
    </submittedName>
</protein>
<dbReference type="GO" id="GO:0004930">
    <property type="term" value="F:G protein-coupled receptor activity"/>
    <property type="evidence" value="ECO:0007669"/>
    <property type="project" value="InterPro"/>
</dbReference>
<organism evidence="8">
    <name type="scientific">Panstrongylus lignarius</name>
    <dbReference type="NCBI Taxonomy" id="156445"/>
    <lineage>
        <taxon>Eukaryota</taxon>
        <taxon>Metazoa</taxon>
        <taxon>Ecdysozoa</taxon>
        <taxon>Arthropoda</taxon>
        <taxon>Hexapoda</taxon>
        <taxon>Insecta</taxon>
        <taxon>Pterygota</taxon>
        <taxon>Neoptera</taxon>
        <taxon>Paraneoptera</taxon>
        <taxon>Hemiptera</taxon>
        <taxon>Heteroptera</taxon>
        <taxon>Panheteroptera</taxon>
        <taxon>Cimicomorpha</taxon>
        <taxon>Reduviidae</taxon>
        <taxon>Triatominae</taxon>
        <taxon>Panstrongylus</taxon>
    </lineage>
</organism>
<evidence type="ECO:0000313" key="8">
    <source>
        <dbReference type="EMBL" id="JAW12498.1"/>
    </source>
</evidence>
<feature type="transmembrane region" description="Helical" evidence="6">
    <location>
        <begin position="164"/>
        <end position="186"/>
    </location>
</feature>
<dbReference type="AlphaFoldDB" id="A0A224XRP7"/>
<keyword evidence="2 6" id="KW-0812">Transmembrane</keyword>
<sequence>MHFIFLAAFFWLNTMCFNIWWTFRDLRPASLDKGQEACRLRVYELYAWGGPLTIAAVAAILDNLPDGSHPNFLKPRFGQQRCWFYGDAELLSYFFGPIGVLLLLNVTLFAATARELTCGLWKTEVVKSNTERATLGRVCLKLVVVMGVTWVADVVSWAVGGPDYVWYLTDLINALQGVLIFAVVGCQPQVWAAVKRLWCLAENPTDGNNVRSSSSHALPSLNDHNTTITKPVETLC</sequence>
<evidence type="ECO:0000256" key="4">
    <source>
        <dbReference type="ARBA" id="ARBA00023136"/>
    </source>
</evidence>
<feature type="transmembrane region" description="Helical" evidence="6">
    <location>
        <begin position="6"/>
        <end position="23"/>
    </location>
</feature>
<evidence type="ECO:0000256" key="2">
    <source>
        <dbReference type="ARBA" id="ARBA00022692"/>
    </source>
</evidence>
<dbReference type="PANTHER" id="PTHR46953:SF1">
    <property type="entry name" value="G-PROTEIN COUPLED RECEPTOR MTH-LIKE 1-RELATED"/>
    <property type="match status" value="1"/>
</dbReference>
<feature type="region of interest" description="Disordered" evidence="5">
    <location>
        <begin position="206"/>
        <end position="225"/>
    </location>
</feature>
<name>A0A224XRP7_9HEMI</name>
<comment type="subcellular location">
    <subcellularLocation>
        <location evidence="1">Membrane</location>
        <topology evidence="1">Multi-pass membrane protein</topology>
    </subcellularLocation>
</comment>
<reference evidence="8" key="1">
    <citation type="journal article" date="2018" name="PLoS Negl. Trop. Dis.">
        <title>An insight into the salivary gland and fat body transcriptome of Panstrongylus lignarius (Hemiptera: Heteroptera), the main vector of Chagas disease in Peru.</title>
        <authorList>
            <person name="Nevoa J.C."/>
            <person name="Mendes M.T."/>
            <person name="da Silva M.V."/>
            <person name="Soares S.C."/>
            <person name="Oliveira C.J.F."/>
            <person name="Ribeiro J.M.C."/>
        </authorList>
    </citation>
    <scope>NUCLEOTIDE SEQUENCE</scope>
</reference>
<evidence type="ECO:0000256" key="5">
    <source>
        <dbReference type="SAM" id="MobiDB-lite"/>
    </source>
</evidence>
<keyword evidence="4 6" id="KW-0472">Membrane</keyword>
<feature type="transmembrane region" description="Helical" evidence="6">
    <location>
        <begin position="93"/>
        <end position="113"/>
    </location>
</feature>
<dbReference type="PANTHER" id="PTHR46953">
    <property type="entry name" value="G-PROTEIN COUPLED RECEPTOR MTH-LIKE 1-RELATED"/>
    <property type="match status" value="1"/>
</dbReference>
<dbReference type="Gene3D" id="1.20.1070.10">
    <property type="entry name" value="Rhodopsin 7-helix transmembrane proteins"/>
    <property type="match status" value="1"/>
</dbReference>
<accession>A0A224XRP7</accession>
<evidence type="ECO:0000259" key="7">
    <source>
        <dbReference type="PROSITE" id="PS50261"/>
    </source>
</evidence>
<dbReference type="InterPro" id="IPR017981">
    <property type="entry name" value="GPCR_2-like_7TM"/>
</dbReference>
<keyword evidence="3 6" id="KW-1133">Transmembrane helix</keyword>
<feature type="transmembrane region" description="Helical" evidence="6">
    <location>
        <begin position="43"/>
        <end position="61"/>
    </location>
</feature>